<dbReference type="GO" id="GO:0016491">
    <property type="term" value="F:oxidoreductase activity"/>
    <property type="evidence" value="ECO:0007669"/>
    <property type="project" value="InterPro"/>
</dbReference>
<evidence type="ECO:0000313" key="2">
    <source>
        <dbReference type="EMBL" id="CDQ74538.1"/>
    </source>
</evidence>
<dbReference type="InterPro" id="IPR036812">
    <property type="entry name" value="NAD(P)_OxRdtase_dom_sf"/>
</dbReference>
<proteinExistence type="predicted"/>
<evidence type="ECO:0000313" key="3">
    <source>
        <dbReference type="Proteomes" id="UP000193380"/>
    </source>
</evidence>
<dbReference type="AlphaFoldDB" id="A0A060X4J4"/>
<dbReference type="Gene3D" id="3.20.20.100">
    <property type="entry name" value="NADP-dependent oxidoreductase domain"/>
    <property type="match status" value="1"/>
</dbReference>
<dbReference type="SUPFAM" id="SSF51430">
    <property type="entry name" value="NAD(P)-linked oxidoreductase"/>
    <property type="match status" value="1"/>
</dbReference>
<dbReference type="PANTHER" id="PTHR43827">
    <property type="entry name" value="2,5-DIKETO-D-GLUCONIC ACID REDUCTASE"/>
    <property type="match status" value="1"/>
</dbReference>
<dbReference type="EMBL" id="FR904980">
    <property type="protein sequence ID" value="CDQ74538.1"/>
    <property type="molecule type" value="Genomic_DNA"/>
</dbReference>
<dbReference type="Proteomes" id="UP000193380">
    <property type="component" value="Unassembled WGS sequence"/>
</dbReference>
<reference evidence="2" key="2">
    <citation type="submission" date="2014-03" db="EMBL/GenBank/DDBJ databases">
        <authorList>
            <person name="Genoscope - CEA"/>
        </authorList>
    </citation>
    <scope>NUCLEOTIDE SEQUENCE</scope>
</reference>
<sequence>MNSIVTTCPKVSLSNGLQIPILGLGTSHHGGYSHDAMLYALRECGVRHIDTAKRYGCEEQLSIAVQESGVPRQDLWLTTKLWPGEYGYTASKKACRDSCSRLGVEYLGKAHDNMVRVLFTYLIDKKYSVLFEIMDKGNLFRLY</sequence>
<dbReference type="InterPro" id="IPR020471">
    <property type="entry name" value="AKR"/>
</dbReference>
<dbReference type="PANTHER" id="PTHR43827:SF10">
    <property type="entry name" value="ZGC:110366"/>
    <property type="match status" value="1"/>
</dbReference>
<name>A0A060X4J4_ONCMY</name>
<dbReference type="Pfam" id="PF00248">
    <property type="entry name" value="Aldo_ket_red"/>
    <property type="match status" value="1"/>
</dbReference>
<organism evidence="2 3">
    <name type="scientific">Oncorhynchus mykiss</name>
    <name type="common">Rainbow trout</name>
    <name type="synonym">Salmo gairdneri</name>
    <dbReference type="NCBI Taxonomy" id="8022"/>
    <lineage>
        <taxon>Eukaryota</taxon>
        <taxon>Metazoa</taxon>
        <taxon>Chordata</taxon>
        <taxon>Craniata</taxon>
        <taxon>Vertebrata</taxon>
        <taxon>Euteleostomi</taxon>
        <taxon>Actinopterygii</taxon>
        <taxon>Neopterygii</taxon>
        <taxon>Teleostei</taxon>
        <taxon>Protacanthopterygii</taxon>
        <taxon>Salmoniformes</taxon>
        <taxon>Salmonidae</taxon>
        <taxon>Salmoninae</taxon>
        <taxon>Oncorhynchus</taxon>
    </lineage>
</organism>
<gene>
    <name evidence="2" type="ORF">GSONMT00063268001</name>
</gene>
<accession>A0A060X4J4</accession>
<dbReference type="InterPro" id="IPR023210">
    <property type="entry name" value="NADP_OxRdtase_dom"/>
</dbReference>
<feature type="domain" description="NADP-dependent oxidoreductase" evidence="1">
    <location>
        <begin position="23"/>
        <end position="107"/>
    </location>
</feature>
<protein>
    <recommendedName>
        <fullName evidence="1">NADP-dependent oxidoreductase domain-containing protein</fullName>
    </recommendedName>
</protein>
<dbReference type="STRING" id="8022.A0A060X4J4"/>
<dbReference type="PaxDb" id="8022-A0A060X4J4"/>
<evidence type="ECO:0000259" key="1">
    <source>
        <dbReference type="Pfam" id="PF00248"/>
    </source>
</evidence>
<reference evidence="2" key="1">
    <citation type="journal article" date="2014" name="Nat. Commun.">
        <title>The rainbow trout genome provides novel insights into evolution after whole-genome duplication in vertebrates.</title>
        <authorList>
            <person name="Berthelot C."/>
            <person name="Brunet F."/>
            <person name="Chalopin D."/>
            <person name="Juanchich A."/>
            <person name="Bernard M."/>
            <person name="Noel B."/>
            <person name="Bento P."/>
            <person name="Da Silva C."/>
            <person name="Labadie K."/>
            <person name="Alberti A."/>
            <person name="Aury J.M."/>
            <person name="Louis A."/>
            <person name="Dehais P."/>
            <person name="Bardou P."/>
            <person name="Montfort J."/>
            <person name="Klopp C."/>
            <person name="Cabau C."/>
            <person name="Gaspin C."/>
            <person name="Thorgaard G.H."/>
            <person name="Boussaha M."/>
            <person name="Quillet E."/>
            <person name="Guyomard R."/>
            <person name="Galiana D."/>
            <person name="Bobe J."/>
            <person name="Volff J.N."/>
            <person name="Genet C."/>
            <person name="Wincker P."/>
            <person name="Jaillon O."/>
            <person name="Roest Crollius H."/>
            <person name="Guiguen Y."/>
        </authorList>
    </citation>
    <scope>NUCLEOTIDE SEQUENCE [LARGE SCALE GENOMIC DNA]</scope>
</reference>